<evidence type="ECO:0000313" key="3">
    <source>
        <dbReference type="Proteomes" id="UP000694843"/>
    </source>
</evidence>
<feature type="region of interest" description="Disordered" evidence="1">
    <location>
        <begin position="82"/>
        <end position="120"/>
    </location>
</feature>
<protein>
    <submittedName>
        <fullName evidence="4">Uncharacterized protein LOC125178510</fullName>
    </submittedName>
</protein>
<name>A0A979FQB1_HYAAZ</name>
<organism evidence="3 4">
    <name type="scientific">Hyalella azteca</name>
    <name type="common">Amphipod</name>
    <dbReference type="NCBI Taxonomy" id="294128"/>
    <lineage>
        <taxon>Eukaryota</taxon>
        <taxon>Metazoa</taxon>
        <taxon>Ecdysozoa</taxon>
        <taxon>Arthropoda</taxon>
        <taxon>Crustacea</taxon>
        <taxon>Multicrustacea</taxon>
        <taxon>Malacostraca</taxon>
        <taxon>Eumalacostraca</taxon>
        <taxon>Peracarida</taxon>
        <taxon>Amphipoda</taxon>
        <taxon>Senticaudata</taxon>
        <taxon>Talitrida</taxon>
        <taxon>Talitroidea</taxon>
        <taxon>Hyalellidae</taxon>
        <taxon>Hyalella</taxon>
    </lineage>
</organism>
<accession>A0A979FQB1</accession>
<proteinExistence type="predicted"/>
<dbReference type="Proteomes" id="UP000694843">
    <property type="component" value="Unplaced"/>
</dbReference>
<reference evidence="4" key="1">
    <citation type="submission" date="2025-08" db="UniProtKB">
        <authorList>
            <consortium name="RefSeq"/>
        </authorList>
    </citation>
    <scope>IDENTIFICATION</scope>
    <source>
        <tissue evidence="4">Whole organism</tissue>
    </source>
</reference>
<keyword evidence="3" id="KW-1185">Reference proteome</keyword>
<gene>
    <name evidence="4" type="primary">LOC125178510</name>
</gene>
<dbReference type="AlphaFoldDB" id="A0A979FQB1"/>
<sequence length="120" mass="13280">MSTLMVEWKMMLKTLPVLVVLLLAVQTGQGQCPDIEEKFSEHEQSFKRLHTSLLSTAKELQLAAEQISSAFGLDRNNDHGEDDFAFAYNNDGSGDDIPVDSHDGGSGDEPSSPQIFWRIP</sequence>
<evidence type="ECO:0000256" key="1">
    <source>
        <dbReference type="SAM" id="MobiDB-lite"/>
    </source>
</evidence>
<dbReference type="RefSeq" id="XP_047738365.1">
    <property type="nucleotide sequence ID" value="XM_047882409.1"/>
</dbReference>
<evidence type="ECO:0000256" key="2">
    <source>
        <dbReference type="SAM" id="SignalP"/>
    </source>
</evidence>
<evidence type="ECO:0000313" key="4">
    <source>
        <dbReference type="RefSeq" id="XP_047738365.1"/>
    </source>
</evidence>
<feature type="signal peptide" evidence="2">
    <location>
        <begin position="1"/>
        <end position="30"/>
    </location>
</feature>
<dbReference type="KEGG" id="hazt:125178510"/>
<keyword evidence="2" id="KW-0732">Signal</keyword>
<feature type="chain" id="PRO_5037768105" evidence="2">
    <location>
        <begin position="31"/>
        <end position="120"/>
    </location>
</feature>
<dbReference type="GeneID" id="125178510"/>